<proteinExistence type="predicted"/>
<evidence type="ECO:0000256" key="1">
    <source>
        <dbReference type="SAM" id="MobiDB-lite"/>
    </source>
</evidence>
<feature type="region of interest" description="Disordered" evidence="1">
    <location>
        <begin position="156"/>
        <end position="184"/>
    </location>
</feature>
<organism evidence="2 3">
    <name type="scientific">Protea cynaroides</name>
    <dbReference type="NCBI Taxonomy" id="273540"/>
    <lineage>
        <taxon>Eukaryota</taxon>
        <taxon>Viridiplantae</taxon>
        <taxon>Streptophyta</taxon>
        <taxon>Embryophyta</taxon>
        <taxon>Tracheophyta</taxon>
        <taxon>Spermatophyta</taxon>
        <taxon>Magnoliopsida</taxon>
        <taxon>Proteales</taxon>
        <taxon>Proteaceae</taxon>
        <taxon>Protea</taxon>
    </lineage>
</organism>
<evidence type="ECO:0000313" key="3">
    <source>
        <dbReference type="Proteomes" id="UP001141806"/>
    </source>
</evidence>
<name>A0A9Q0KI45_9MAGN</name>
<comment type="caution">
    <text evidence="2">The sequence shown here is derived from an EMBL/GenBank/DDBJ whole genome shotgun (WGS) entry which is preliminary data.</text>
</comment>
<accession>A0A9Q0KI45</accession>
<keyword evidence="3" id="KW-1185">Reference proteome</keyword>
<sequence>MKPVHVPDWSVSDQEGRTNYAPEELVRVNNKPIGAWADVEEEADVEDEIESGNEEGEFIGTPITENARMTPDNMEENRVMEDQRDVDVSTAQNVEGVLPAGVNQSVPIRTVTSSPGGSAMIGELGQVEVEFDDVSAVDTFLSDNGGAYTVVEKRKQGRIGRGGKKTDQSTTHEGTVRGSRKVDQMGAQEAHLARLETLRKKVSNEVEEVSNGPSGNDVDVVTFGSSESNQVSRSVKDLVILAMATNWFWPLGRALGQMEGMPQAMGNGSPLLHVEIGAGLAVPIYVSSADLR</sequence>
<gene>
    <name evidence="2" type="ORF">NE237_004147</name>
</gene>
<evidence type="ECO:0000313" key="2">
    <source>
        <dbReference type="EMBL" id="KAJ4971048.1"/>
    </source>
</evidence>
<reference evidence="2" key="1">
    <citation type="journal article" date="2023" name="Plant J.">
        <title>The genome of the king protea, Protea cynaroides.</title>
        <authorList>
            <person name="Chang J."/>
            <person name="Duong T.A."/>
            <person name="Schoeman C."/>
            <person name="Ma X."/>
            <person name="Roodt D."/>
            <person name="Barker N."/>
            <person name="Li Z."/>
            <person name="Van de Peer Y."/>
            <person name="Mizrachi E."/>
        </authorList>
    </citation>
    <scope>NUCLEOTIDE SEQUENCE</scope>
    <source>
        <tissue evidence="2">Young leaves</tissue>
    </source>
</reference>
<protein>
    <submittedName>
        <fullName evidence="2">Uncharacterized protein</fullName>
    </submittedName>
</protein>
<dbReference type="Proteomes" id="UP001141806">
    <property type="component" value="Unassembled WGS sequence"/>
</dbReference>
<dbReference type="AlphaFoldDB" id="A0A9Q0KI45"/>
<dbReference type="EMBL" id="JAMYWD010000005">
    <property type="protein sequence ID" value="KAJ4971048.1"/>
    <property type="molecule type" value="Genomic_DNA"/>
</dbReference>